<accession>W2PRZ2</accession>
<evidence type="ECO:0000313" key="2">
    <source>
        <dbReference type="Proteomes" id="UP000018817"/>
    </source>
</evidence>
<dbReference type="EMBL" id="KI669613">
    <property type="protein sequence ID" value="ETN02999.1"/>
    <property type="molecule type" value="Genomic_DNA"/>
</dbReference>
<evidence type="ECO:0000313" key="1">
    <source>
        <dbReference type="EMBL" id="ETN02999.1"/>
    </source>
</evidence>
<dbReference type="GeneID" id="20192426"/>
<dbReference type="RefSeq" id="XP_008911543.1">
    <property type="nucleotide sequence ID" value="XM_008913295.1"/>
</dbReference>
<organism evidence="1 2">
    <name type="scientific">Phytophthora nicotianae (strain INRA-310)</name>
    <name type="common">Phytophthora parasitica</name>
    <dbReference type="NCBI Taxonomy" id="761204"/>
    <lineage>
        <taxon>Eukaryota</taxon>
        <taxon>Sar</taxon>
        <taxon>Stramenopiles</taxon>
        <taxon>Oomycota</taxon>
        <taxon>Peronosporomycetes</taxon>
        <taxon>Peronosporales</taxon>
        <taxon>Peronosporaceae</taxon>
        <taxon>Phytophthora</taxon>
    </lineage>
</organism>
<name>W2PRZ2_PHYN3</name>
<dbReference type="AlphaFoldDB" id="W2PRZ2"/>
<gene>
    <name evidence="1" type="ORF">PPTG_23827</name>
</gene>
<reference evidence="2" key="1">
    <citation type="submission" date="2011-12" db="EMBL/GenBank/DDBJ databases">
        <authorList>
            <consortium name="The Broad Institute Genome Sequencing Platform"/>
            <person name="Russ C."/>
            <person name="Tyler B."/>
            <person name="Panabieres F."/>
            <person name="Shan W."/>
            <person name="Tripathy S."/>
            <person name="Grunwald N."/>
            <person name="Machado M."/>
            <person name="Young S.K."/>
            <person name="Zeng Q."/>
            <person name="Gargeya S."/>
            <person name="Fitzgerald M."/>
            <person name="Haas B."/>
            <person name="Abouelleil A."/>
            <person name="Alvarado L."/>
            <person name="Arachchi H.M."/>
            <person name="Berlin A."/>
            <person name="Chapman S.B."/>
            <person name="Gearin G."/>
            <person name="Goldberg J."/>
            <person name="Griggs A."/>
            <person name="Gujja S."/>
            <person name="Hansen M."/>
            <person name="Heiman D."/>
            <person name="Howarth C."/>
            <person name="Larimer J."/>
            <person name="Lui A."/>
            <person name="MacDonald P.J.P."/>
            <person name="McCowen C."/>
            <person name="Montmayeur A."/>
            <person name="Murphy C."/>
            <person name="Neiman D."/>
            <person name="Pearson M."/>
            <person name="Priest M."/>
            <person name="Roberts A."/>
            <person name="Saif S."/>
            <person name="Shea T."/>
            <person name="Sisk P."/>
            <person name="Stolte C."/>
            <person name="Sykes S."/>
            <person name="Wortman J."/>
            <person name="Nusbaum C."/>
            <person name="Birren B."/>
        </authorList>
    </citation>
    <scope>NUCLEOTIDE SEQUENCE [LARGE SCALE GENOMIC DNA]</scope>
    <source>
        <strain evidence="2">INRA-310</strain>
    </source>
</reference>
<dbReference type="VEuPathDB" id="FungiDB:PPTG_23827"/>
<protein>
    <submittedName>
        <fullName evidence="1">Uncharacterized protein</fullName>
    </submittedName>
</protein>
<proteinExistence type="predicted"/>
<reference evidence="1 2" key="2">
    <citation type="submission" date="2013-11" db="EMBL/GenBank/DDBJ databases">
        <title>The Genome Sequence of Phytophthora parasitica INRA-310.</title>
        <authorList>
            <consortium name="The Broad Institute Genomics Platform"/>
            <person name="Russ C."/>
            <person name="Tyler B."/>
            <person name="Panabieres F."/>
            <person name="Shan W."/>
            <person name="Tripathy S."/>
            <person name="Grunwald N."/>
            <person name="Machado M."/>
            <person name="Johnson C.S."/>
            <person name="Arredondo F."/>
            <person name="Hong C."/>
            <person name="Coffey M."/>
            <person name="Young S.K."/>
            <person name="Zeng Q."/>
            <person name="Gargeya S."/>
            <person name="Fitzgerald M."/>
            <person name="Abouelleil A."/>
            <person name="Alvarado L."/>
            <person name="Chapman S.B."/>
            <person name="Gainer-Dewar J."/>
            <person name="Goldberg J."/>
            <person name="Griggs A."/>
            <person name="Gujja S."/>
            <person name="Hansen M."/>
            <person name="Howarth C."/>
            <person name="Imamovic A."/>
            <person name="Ireland A."/>
            <person name="Larimer J."/>
            <person name="McCowan C."/>
            <person name="Murphy C."/>
            <person name="Pearson M."/>
            <person name="Poon T.W."/>
            <person name="Priest M."/>
            <person name="Roberts A."/>
            <person name="Saif S."/>
            <person name="Shea T."/>
            <person name="Sykes S."/>
            <person name="Wortman J."/>
            <person name="Nusbaum C."/>
            <person name="Birren B."/>
        </authorList>
    </citation>
    <scope>NUCLEOTIDE SEQUENCE [LARGE SCALE GENOMIC DNA]</scope>
    <source>
        <strain evidence="1 2">INRA-310</strain>
    </source>
</reference>
<dbReference type="Proteomes" id="UP000018817">
    <property type="component" value="Unassembled WGS sequence"/>
</dbReference>
<sequence>MRKRKPDNIRGISRLVRSLDATLQDECTVLVLRRIEESATKGVTNLHAVLGQEYDWPCSAVELPRCPALLGNMSKMAGAASLATSGYLSPRSLLDYRVVLRCVWDLPVARVGNPFGPYNNIVENRTLFLSLGDSILMSRGHQSRLQQ</sequence>